<dbReference type="Pfam" id="PF05406">
    <property type="entry name" value="WGR"/>
    <property type="match status" value="1"/>
</dbReference>
<dbReference type="Gene3D" id="2.20.140.10">
    <property type="entry name" value="WGR domain"/>
    <property type="match status" value="1"/>
</dbReference>
<dbReference type="RefSeq" id="WP_053999760.1">
    <property type="nucleotide sequence ID" value="NZ_JXMU01000018.1"/>
</dbReference>
<name>A0A0N0E740_9HYPH</name>
<evidence type="ECO:0000313" key="2">
    <source>
        <dbReference type="EMBL" id="KPB00682.1"/>
    </source>
</evidence>
<keyword evidence="3" id="KW-1185">Reference proteome</keyword>
<feature type="domain" description="WGR" evidence="1">
    <location>
        <begin position="1"/>
        <end position="80"/>
    </location>
</feature>
<organism evidence="2 3">
    <name type="scientific">Ahrensia marina</name>
    <dbReference type="NCBI Taxonomy" id="1514904"/>
    <lineage>
        <taxon>Bacteria</taxon>
        <taxon>Pseudomonadati</taxon>
        <taxon>Pseudomonadota</taxon>
        <taxon>Alphaproteobacteria</taxon>
        <taxon>Hyphomicrobiales</taxon>
        <taxon>Ahrensiaceae</taxon>
        <taxon>Ahrensia</taxon>
    </lineage>
</organism>
<sequence>MKHLPDISLTKIDPAKKMCRFYSLSVQPNLFGGYSLMRCWGRIGTQGQLKIDMHLTEADAVEASERLNGSKCKRGYQASL</sequence>
<dbReference type="InterPro" id="IPR049809">
    <property type="entry name" value="YehF/YfeS-like_WGR"/>
</dbReference>
<evidence type="ECO:0000313" key="3">
    <source>
        <dbReference type="Proteomes" id="UP000038011"/>
    </source>
</evidence>
<dbReference type="PATRIC" id="fig|1514904.3.peg.1407"/>
<dbReference type="CDD" id="cd07996">
    <property type="entry name" value="WGR_MMR_like"/>
    <property type="match status" value="1"/>
</dbReference>
<comment type="caution">
    <text evidence="2">The sequence shown here is derived from an EMBL/GenBank/DDBJ whole genome shotgun (WGS) entry which is preliminary data.</text>
</comment>
<dbReference type="InterPro" id="IPR008893">
    <property type="entry name" value="WGR_domain"/>
</dbReference>
<dbReference type="Proteomes" id="UP000038011">
    <property type="component" value="Unassembled WGS sequence"/>
</dbReference>
<dbReference type="EMBL" id="JXMU01000018">
    <property type="protein sequence ID" value="KPB00682.1"/>
    <property type="molecule type" value="Genomic_DNA"/>
</dbReference>
<reference evidence="2 3" key="1">
    <citation type="submission" date="2015-01" db="EMBL/GenBank/DDBJ databases">
        <title>Ahrensia donghaiensis sp. nov., a novel dimethylsulphoniopropionate-cleavage bacterium isolated from seawater and emended descriptions of the genus Ahrensia and Ahrensia kielensis.</title>
        <authorList>
            <person name="Liu J."/>
        </authorList>
    </citation>
    <scope>NUCLEOTIDE SEQUENCE [LARGE SCALE GENOMIC DNA]</scope>
    <source>
        <strain evidence="2 3">LZD062</strain>
    </source>
</reference>
<evidence type="ECO:0000259" key="1">
    <source>
        <dbReference type="PROSITE" id="PS51977"/>
    </source>
</evidence>
<dbReference type="AlphaFoldDB" id="A0A0N0E740"/>
<dbReference type="PROSITE" id="PS51977">
    <property type="entry name" value="WGR"/>
    <property type="match status" value="1"/>
</dbReference>
<dbReference type="STRING" id="1514904.SU32_12775"/>
<dbReference type="InterPro" id="IPR036930">
    <property type="entry name" value="WGR_dom_sf"/>
</dbReference>
<dbReference type="SMART" id="SM00773">
    <property type="entry name" value="WGR"/>
    <property type="match status" value="1"/>
</dbReference>
<dbReference type="OrthoDB" id="5801306at2"/>
<proteinExistence type="predicted"/>
<dbReference type="SUPFAM" id="SSF142921">
    <property type="entry name" value="WGR domain-like"/>
    <property type="match status" value="1"/>
</dbReference>
<gene>
    <name evidence="2" type="ORF">SU32_12775</name>
</gene>
<protein>
    <recommendedName>
        <fullName evidence="1">WGR domain-containing protein</fullName>
    </recommendedName>
</protein>
<accession>A0A0N0E740</accession>